<keyword evidence="5 6" id="KW-0694">RNA-binding</keyword>
<dbReference type="GO" id="GO:0006396">
    <property type="term" value="P:RNA processing"/>
    <property type="evidence" value="ECO:0007669"/>
    <property type="project" value="InterPro"/>
</dbReference>
<dbReference type="InterPro" id="IPR001678">
    <property type="entry name" value="MeTrfase_RsmB-F_NOP2_dom"/>
</dbReference>
<keyword evidence="4 6" id="KW-0949">S-adenosyl-L-methionine</keyword>
<accession>A0A317JQ55</accession>
<dbReference type="SUPFAM" id="SSF53335">
    <property type="entry name" value="S-adenosyl-L-methionine-dependent methyltransferases"/>
    <property type="match status" value="1"/>
</dbReference>
<comment type="similarity">
    <text evidence="6">Belongs to the class I-like SAM-binding methyltransferase superfamily. RsmB/NOP family.</text>
</comment>
<dbReference type="PANTHER" id="PTHR22807:SF30">
    <property type="entry name" value="28S RRNA (CYTOSINE(4447)-C(5))-METHYLTRANSFERASE-RELATED"/>
    <property type="match status" value="1"/>
</dbReference>
<dbReference type="PRINTS" id="PR02008">
    <property type="entry name" value="RCMTFAMILY"/>
</dbReference>
<name>A0A317JQ55_9BACT</name>
<dbReference type="InterPro" id="IPR031341">
    <property type="entry name" value="Methyltr_RsmF_N"/>
</dbReference>
<dbReference type="GO" id="GO:0008173">
    <property type="term" value="F:RNA methyltransferase activity"/>
    <property type="evidence" value="ECO:0007669"/>
    <property type="project" value="InterPro"/>
</dbReference>
<keyword evidence="3 6" id="KW-0808">Transferase</keyword>
<dbReference type="InterPro" id="IPR049560">
    <property type="entry name" value="MeTrfase_RsmB-F_NOP2_cat"/>
</dbReference>
<dbReference type="Pfam" id="PF01189">
    <property type="entry name" value="Methyltr_RsmB-F"/>
    <property type="match status" value="1"/>
</dbReference>
<dbReference type="GO" id="GO:0008757">
    <property type="term" value="F:S-adenosylmethionine-dependent methyltransferase activity"/>
    <property type="evidence" value="ECO:0007669"/>
    <property type="project" value="InterPro"/>
</dbReference>
<evidence type="ECO:0000256" key="3">
    <source>
        <dbReference type="ARBA" id="ARBA00022679"/>
    </source>
</evidence>
<comment type="caution">
    <text evidence="8">The sequence shown here is derived from an EMBL/GenBank/DDBJ whole genome shotgun (WGS) entry which is preliminary data.</text>
</comment>
<evidence type="ECO:0000256" key="6">
    <source>
        <dbReference type="PROSITE-ProRule" id="PRU01023"/>
    </source>
</evidence>
<dbReference type="PANTHER" id="PTHR22807">
    <property type="entry name" value="NOP2 YEAST -RELATED NOL1/NOP2/FMU SUN DOMAIN-CONTAINING"/>
    <property type="match status" value="1"/>
</dbReference>
<dbReference type="Gene3D" id="3.40.50.150">
    <property type="entry name" value="Vaccinia Virus protein VP39"/>
    <property type="match status" value="1"/>
</dbReference>
<evidence type="ECO:0000313" key="9">
    <source>
        <dbReference type="Proteomes" id="UP000246104"/>
    </source>
</evidence>
<organism evidence="8 9">
    <name type="scientific">Candidatus Cerribacteria bacterium 'Amazon FNV 2010 28 9'</name>
    <dbReference type="NCBI Taxonomy" id="2081795"/>
    <lineage>
        <taxon>Bacteria</taxon>
        <taxon>Candidatus Cerribacteria</taxon>
    </lineage>
</organism>
<evidence type="ECO:0000256" key="5">
    <source>
        <dbReference type="ARBA" id="ARBA00022884"/>
    </source>
</evidence>
<evidence type="ECO:0000313" key="8">
    <source>
        <dbReference type="EMBL" id="PWU24064.1"/>
    </source>
</evidence>
<dbReference type="InterPro" id="IPR023267">
    <property type="entry name" value="RCMT"/>
</dbReference>
<dbReference type="Gene3D" id="3.30.70.1170">
    <property type="entry name" value="Sun protein, domain 3"/>
    <property type="match status" value="1"/>
</dbReference>
<evidence type="ECO:0000256" key="2">
    <source>
        <dbReference type="ARBA" id="ARBA00022603"/>
    </source>
</evidence>
<dbReference type="Proteomes" id="UP000246104">
    <property type="component" value="Unassembled WGS sequence"/>
</dbReference>
<dbReference type="AlphaFoldDB" id="A0A317JQ55"/>
<dbReference type="PROSITE" id="PS51686">
    <property type="entry name" value="SAM_MT_RSMB_NOP"/>
    <property type="match status" value="1"/>
</dbReference>
<protein>
    <recommendedName>
        <fullName evidence="7">SAM-dependent MTase RsmB/NOP-type domain-containing protein</fullName>
    </recommendedName>
</protein>
<keyword evidence="1" id="KW-0963">Cytoplasm</keyword>
<feature type="binding site" evidence="6">
    <location>
        <position position="140"/>
    </location>
    <ligand>
        <name>S-adenosyl-L-methionine</name>
        <dbReference type="ChEBI" id="CHEBI:59789"/>
    </ligand>
</feature>
<dbReference type="InterPro" id="IPR011023">
    <property type="entry name" value="Nop2p"/>
</dbReference>
<dbReference type="Pfam" id="PF17125">
    <property type="entry name" value="Methyltr_RsmF_N"/>
    <property type="match status" value="1"/>
</dbReference>
<dbReference type="InterPro" id="IPR029063">
    <property type="entry name" value="SAM-dependent_MTases_sf"/>
</dbReference>
<reference evidence="8 9" key="1">
    <citation type="submission" date="2018-02" db="EMBL/GenBank/DDBJ databases">
        <title>Genomic Reconstructions from Amazon Rainforest and Pasture Soil Reveal Novel Insights into the Physiology of Candidate Phyla in Tropical Sites.</title>
        <authorList>
            <person name="Kroeger M.E."/>
            <person name="Delmont T."/>
            <person name="Eren A.M."/>
            <person name="Guo J."/>
            <person name="Meyer K.M."/>
            <person name="Khan K."/>
            <person name="Rodrigues J.L.M."/>
            <person name="Bohannan B.J.M."/>
            <person name="Tringe S."/>
            <person name="Borges C.D."/>
            <person name="Tiedje J."/>
            <person name="Tsai S.M."/>
            <person name="Nusslein K."/>
        </authorList>
    </citation>
    <scope>NUCLEOTIDE SEQUENCE [LARGE SCALE GENOMIC DNA]</scope>
    <source>
        <strain evidence="8">Amazon FNV 2010 28 9</strain>
    </source>
</reference>
<dbReference type="GO" id="GO:0001510">
    <property type="term" value="P:RNA methylation"/>
    <property type="evidence" value="ECO:0007669"/>
    <property type="project" value="InterPro"/>
</dbReference>
<feature type="binding site" evidence="6">
    <location>
        <position position="185"/>
    </location>
    <ligand>
        <name>S-adenosyl-L-methionine</name>
        <dbReference type="ChEBI" id="CHEBI:59789"/>
    </ligand>
</feature>
<evidence type="ECO:0000256" key="4">
    <source>
        <dbReference type="ARBA" id="ARBA00022691"/>
    </source>
</evidence>
<comment type="caution">
    <text evidence="6">Lacks conserved residue(s) required for the propagation of feature annotation.</text>
</comment>
<sequence length="333" mass="37267">MQTPFPQAFIDRLEQMVGTKKATTVLQALCTPRPISLRANTLRISSQELYRQLTDLGISLEPVPWYEHAFIANVDKKTLTTTDAFKTGSFYIQNLSSMIPPLVLTPEPGESVLDVAAAPGSKTSQMAMMMRNEGKIIANELSRARMFKLQKNLQEQSVTNVTLFNKPGELLWRQFLNVFDKVLVDVPCSMEGRFSCDDPSTYEDWSLKENKFLSTRQKGLLRSGIRCARVGATIVYSTCTLSPEENEEVVDWVLEKERETVELVPISIPHLSVEPGLTHFGKKNYAPQIVNCARIWPSISPLLTEEGVGGGVAPMEGFFVAAFRKMKESEAVR</sequence>
<keyword evidence="2 6" id="KW-0489">Methyltransferase</keyword>
<feature type="binding site" evidence="6">
    <location>
        <begin position="116"/>
        <end position="122"/>
    </location>
    <ligand>
        <name>S-adenosyl-L-methionine</name>
        <dbReference type="ChEBI" id="CHEBI:59789"/>
    </ligand>
</feature>
<evidence type="ECO:0000259" key="7">
    <source>
        <dbReference type="PROSITE" id="PS51686"/>
    </source>
</evidence>
<evidence type="ECO:0000256" key="1">
    <source>
        <dbReference type="ARBA" id="ARBA00022490"/>
    </source>
</evidence>
<gene>
    <name evidence="8" type="ORF">C5B42_00910</name>
</gene>
<dbReference type="NCBIfam" id="TIGR00446">
    <property type="entry name" value="nop2p"/>
    <property type="match status" value="1"/>
</dbReference>
<proteinExistence type="inferred from homology"/>
<dbReference type="GO" id="GO:0003723">
    <property type="term" value="F:RNA binding"/>
    <property type="evidence" value="ECO:0007669"/>
    <property type="project" value="UniProtKB-UniRule"/>
</dbReference>
<dbReference type="EMBL" id="PSRQ01000014">
    <property type="protein sequence ID" value="PWU24064.1"/>
    <property type="molecule type" value="Genomic_DNA"/>
</dbReference>
<feature type="domain" description="SAM-dependent MTase RsmB/NOP-type" evidence="7">
    <location>
        <begin position="25"/>
        <end position="326"/>
    </location>
</feature>
<feature type="active site" description="Nucleophile" evidence="6">
    <location>
        <position position="239"/>
    </location>
</feature>